<dbReference type="PROSITE" id="PS00061">
    <property type="entry name" value="ADH_SHORT"/>
    <property type="match status" value="1"/>
</dbReference>
<dbReference type="OrthoDB" id="822355at2"/>
<dbReference type="Gene3D" id="3.40.50.720">
    <property type="entry name" value="NAD(P)-binding Rossmann-like Domain"/>
    <property type="match status" value="1"/>
</dbReference>
<dbReference type="EMBL" id="WACR01000010">
    <property type="protein sequence ID" value="KAB1062806.1"/>
    <property type="molecule type" value="Genomic_DNA"/>
</dbReference>
<evidence type="ECO:0000313" key="4">
    <source>
        <dbReference type="Proteomes" id="UP000435357"/>
    </source>
</evidence>
<comment type="similarity">
    <text evidence="1">Belongs to the short-chain dehydrogenases/reductases (SDR) family.</text>
</comment>
<proteinExistence type="inferred from homology"/>
<dbReference type="GO" id="GO:0016020">
    <property type="term" value="C:membrane"/>
    <property type="evidence" value="ECO:0007669"/>
    <property type="project" value="TreeGrafter"/>
</dbReference>
<sequence length="264" mass="29135">MTSKRNIWITGASSGIGEALCFEYAEQGCNLIVSARRVEKLKELKENLSQFDVEVVVQPLDISDIASHQKVVDDIIEKVGRVDEVLHNAGISQRAFAIETDLEVDRKIMDVNYFGTISLTKALLTHFIENKGGKIGVTTSVTGMYSSPYRTAYAASKHALHGFFDGLRAEHVQDNLQVTLICPGFVRTNIANNALTGKGEKLNKMDDAQANGMNPKDVASKIYRAMQSGKNEIYMGGLKEVSGIYVKRFFPALFAKVLSKVKVR</sequence>
<dbReference type="InterPro" id="IPR002347">
    <property type="entry name" value="SDR_fam"/>
</dbReference>
<name>A0A6N6M5G7_9FLAO</name>
<keyword evidence="4" id="KW-1185">Reference proteome</keyword>
<accession>A0A6N6M5G7</accession>
<gene>
    <name evidence="3" type="ORF">F3059_11510</name>
</gene>
<keyword evidence="2" id="KW-0560">Oxidoreductase</keyword>
<dbReference type="AlphaFoldDB" id="A0A6N6M5G7"/>
<reference evidence="3 4" key="1">
    <citation type="submission" date="2019-09" db="EMBL/GenBank/DDBJ databases">
        <title>Genomes of Cryomorphaceae.</title>
        <authorList>
            <person name="Bowman J.P."/>
        </authorList>
    </citation>
    <scope>NUCLEOTIDE SEQUENCE [LARGE SCALE GENOMIC DNA]</scope>
    <source>
        <strain evidence="3 4">KCTC 52047</strain>
    </source>
</reference>
<organism evidence="3 4">
    <name type="scientific">Salibacter halophilus</name>
    <dbReference type="NCBI Taxonomy" id="1803916"/>
    <lineage>
        <taxon>Bacteria</taxon>
        <taxon>Pseudomonadati</taxon>
        <taxon>Bacteroidota</taxon>
        <taxon>Flavobacteriia</taxon>
        <taxon>Flavobacteriales</taxon>
        <taxon>Salibacteraceae</taxon>
        <taxon>Salibacter</taxon>
    </lineage>
</organism>
<dbReference type="GO" id="GO:0016491">
    <property type="term" value="F:oxidoreductase activity"/>
    <property type="evidence" value="ECO:0007669"/>
    <property type="project" value="UniProtKB-KW"/>
</dbReference>
<dbReference type="CDD" id="cd05332">
    <property type="entry name" value="11beta-HSD1_like_SDR_c"/>
    <property type="match status" value="1"/>
</dbReference>
<dbReference type="Pfam" id="PF00106">
    <property type="entry name" value="adh_short"/>
    <property type="match status" value="1"/>
</dbReference>
<evidence type="ECO:0000256" key="1">
    <source>
        <dbReference type="ARBA" id="ARBA00006484"/>
    </source>
</evidence>
<comment type="caution">
    <text evidence="3">The sequence shown here is derived from an EMBL/GenBank/DDBJ whole genome shotgun (WGS) entry which is preliminary data.</text>
</comment>
<dbReference type="RefSeq" id="WP_151169397.1">
    <property type="nucleotide sequence ID" value="NZ_WACR01000010.1"/>
</dbReference>
<dbReference type="NCBIfam" id="NF004825">
    <property type="entry name" value="PRK06181.1"/>
    <property type="match status" value="1"/>
</dbReference>
<evidence type="ECO:0000256" key="2">
    <source>
        <dbReference type="ARBA" id="ARBA00023002"/>
    </source>
</evidence>
<dbReference type="PRINTS" id="PR00081">
    <property type="entry name" value="GDHRDH"/>
</dbReference>
<protein>
    <submittedName>
        <fullName evidence="3">SDR family oxidoreductase</fullName>
    </submittedName>
</protein>
<dbReference type="SUPFAM" id="SSF51735">
    <property type="entry name" value="NAD(P)-binding Rossmann-fold domains"/>
    <property type="match status" value="1"/>
</dbReference>
<dbReference type="InterPro" id="IPR020904">
    <property type="entry name" value="Sc_DH/Rdtase_CS"/>
</dbReference>
<dbReference type="PANTHER" id="PTHR44196:SF1">
    <property type="entry name" value="DEHYDROGENASE_REDUCTASE SDR FAMILY MEMBER 7B"/>
    <property type="match status" value="1"/>
</dbReference>
<dbReference type="Proteomes" id="UP000435357">
    <property type="component" value="Unassembled WGS sequence"/>
</dbReference>
<dbReference type="PANTHER" id="PTHR44196">
    <property type="entry name" value="DEHYDROGENASE/REDUCTASE SDR FAMILY MEMBER 7B"/>
    <property type="match status" value="1"/>
</dbReference>
<dbReference type="InterPro" id="IPR036291">
    <property type="entry name" value="NAD(P)-bd_dom_sf"/>
</dbReference>
<evidence type="ECO:0000313" key="3">
    <source>
        <dbReference type="EMBL" id="KAB1062806.1"/>
    </source>
</evidence>